<dbReference type="InterPro" id="IPR004384">
    <property type="entry name" value="RNA_MeTrfase_TrmJ/LasT"/>
</dbReference>
<dbReference type="GO" id="GO:0160206">
    <property type="term" value="F:tRNA (cytidine(32)/uridine(32)-2'-O)-methyltransferase activity"/>
    <property type="evidence" value="ECO:0007669"/>
    <property type="project" value="UniProtKB-EC"/>
</dbReference>
<keyword evidence="2 5" id="KW-0489">Methyltransferase</keyword>
<sequence length="250" mass="27987">MLAVGVKPIIILVETQLPENLGSVARVMANFGLSKLRLVKPQAQPLDPKAIALSVGAFDILDDVIITENFEEAVADLNYVFATTAYQRDMIKAYETPKTFVDLIKKPEFQEERFGIVFGPERTGLTNDYMARCHKAITIPVNPDFSSLNLAQAVSVIAYEWFQSQSSQALKACIQLGKTTLATQGQMNGFLNLLEKNLDQTNFWRVSTKKPIMWRNLQNLFTRLDLTQQDLKTLCGVVDALSKSLDKKPD</sequence>
<comment type="subcellular location">
    <subcellularLocation>
        <location evidence="5">Cytoplasm</location>
    </subcellularLocation>
</comment>
<keyword evidence="3 7" id="KW-0808">Transferase</keyword>
<keyword evidence="8" id="KW-1185">Reference proteome</keyword>
<evidence type="ECO:0000256" key="3">
    <source>
        <dbReference type="ARBA" id="ARBA00022679"/>
    </source>
</evidence>
<dbReference type="Proteomes" id="UP000293550">
    <property type="component" value="Unassembled WGS sequence"/>
</dbReference>
<name>A0A4Q7DIW5_9PROT</name>
<dbReference type="Pfam" id="PF00588">
    <property type="entry name" value="SpoU_methylase"/>
    <property type="match status" value="1"/>
</dbReference>
<feature type="domain" description="tRNA/rRNA methyltransferase SpoU type" evidence="6">
    <location>
        <begin position="9"/>
        <end position="159"/>
    </location>
</feature>
<comment type="subunit">
    <text evidence="5">Homodimer.</text>
</comment>
<keyword evidence="5" id="KW-0963">Cytoplasm</keyword>
<evidence type="ECO:0000313" key="8">
    <source>
        <dbReference type="Proteomes" id="UP000293550"/>
    </source>
</evidence>
<organism evidence="7 8">
    <name type="scientific">Candidatus Finniella inopinata</name>
    <dbReference type="NCBI Taxonomy" id="1696036"/>
    <lineage>
        <taxon>Bacteria</taxon>
        <taxon>Pseudomonadati</taxon>
        <taxon>Pseudomonadota</taxon>
        <taxon>Alphaproteobacteria</taxon>
        <taxon>Holosporales</taxon>
        <taxon>Candidatus Paracaedibacteraceae</taxon>
        <taxon>Candidatus Finniella</taxon>
    </lineage>
</organism>
<dbReference type="PANTHER" id="PTHR42786:SF7">
    <property type="entry name" value="TRNA_RRNA METHYLTRANSFERASE SPOU TYPE DOMAIN-CONTAINING PROTEIN"/>
    <property type="match status" value="1"/>
</dbReference>
<evidence type="ECO:0000256" key="5">
    <source>
        <dbReference type="RuleBase" id="RU362024"/>
    </source>
</evidence>
<dbReference type="CDD" id="cd18093">
    <property type="entry name" value="SpoU-like_TrmJ"/>
    <property type="match status" value="1"/>
</dbReference>
<dbReference type="Gene3D" id="3.40.1280.10">
    <property type="match status" value="1"/>
</dbReference>
<comment type="caution">
    <text evidence="7">The sequence shown here is derived from an EMBL/GenBank/DDBJ whole genome shotgun (WGS) entry which is preliminary data.</text>
</comment>
<dbReference type="EC" id="2.1.1.200" evidence="5"/>
<evidence type="ECO:0000256" key="2">
    <source>
        <dbReference type="ARBA" id="ARBA00022603"/>
    </source>
</evidence>
<dbReference type="EMBL" id="SCFB01000002">
    <property type="protein sequence ID" value="RZI46921.1"/>
    <property type="molecule type" value="Genomic_DNA"/>
</dbReference>
<keyword evidence="5" id="KW-0819">tRNA processing</keyword>
<comment type="function">
    <text evidence="5">Catalyzes the formation of 2'O-methylated cytidine (Cm32) or 2'O-methylated uridine (Um32) at position 32 in tRNA.</text>
</comment>
<dbReference type="GO" id="GO:0106339">
    <property type="term" value="F:tRNA (cytidine(32)-2'-O)-methyltransferase activity"/>
    <property type="evidence" value="ECO:0007669"/>
    <property type="project" value="RHEA"/>
</dbReference>
<dbReference type="SUPFAM" id="SSF75217">
    <property type="entry name" value="alpha/beta knot"/>
    <property type="match status" value="1"/>
</dbReference>
<evidence type="ECO:0000256" key="1">
    <source>
        <dbReference type="ARBA" id="ARBA00007228"/>
    </source>
</evidence>
<evidence type="ECO:0000313" key="7">
    <source>
        <dbReference type="EMBL" id="RZI46921.1"/>
    </source>
</evidence>
<comment type="catalytic activity">
    <reaction evidence="5">
        <text>cytidine(32) in tRNA + S-adenosyl-L-methionine = 2'-O-methylcytidine(32) in tRNA + S-adenosyl-L-homocysteine + H(+)</text>
        <dbReference type="Rhea" id="RHEA:42932"/>
        <dbReference type="Rhea" id="RHEA-COMP:10288"/>
        <dbReference type="Rhea" id="RHEA-COMP:10289"/>
        <dbReference type="ChEBI" id="CHEBI:15378"/>
        <dbReference type="ChEBI" id="CHEBI:57856"/>
        <dbReference type="ChEBI" id="CHEBI:59789"/>
        <dbReference type="ChEBI" id="CHEBI:74495"/>
        <dbReference type="ChEBI" id="CHEBI:82748"/>
        <dbReference type="EC" id="2.1.1.200"/>
    </reaction>
</comment>
<proteinExistence type="inferred from homology"/>
<gene>
    <name evidence="5" type="primary">trmJ</name>
    <name evidence="7" type="ORF">EQU50_01465</name>
</gene>
<dbReference type="GO" id="GO:0002128">
    <property type="term" value="P:tRNA nucleoside ribose methylation"/>
    <property type="evidence" value="ECO:0007669"/>
    <property type="project" value="TreeGrafter"/>
</dbReference>
<dbReference type="InterPro" id="IPR001537">
    <property type="entry name" value="SpoU_MeTrfase"/>
</dbReference>
<evidence type="ECO:0000256" key="4">
    <source>
        <dbReference type="ARBA" id="ARBA00022691"/>
    </source>
</evidence>
<dbReference type="NCBIfam" id="TIGR00050">
    <property type="entry name" value="rRNA_methyl_1"/>
    <property type="match status" value="1"/>
</dbReference>
<dbReference type="InterPro" id="IPR029026">
    <property type="entry name" value="tRNA_m1G_MTases_N"/>
</dbReference>
<dbReference type="Gene3D" id="1.10.8.590">
    <property type="match status" value="1"/>
</dbReference>
<comment type="similarity">
    <text evidence="1">Belongs to the class IV-like SAM-binding methyltransferase superfamily. RNA methyltransferase TrmH family.</text>
</comment>
<protein>
    <recommendedName>
        <fullName evidence="5">tRNA (cytidine/uridine-2'-O-)-methyltransferase TrmJ</fullName>
        <ecNumber evidence="5">2.1.1.200</ecNumber>
    </recommendedName>
    <alternativeName>
        <fullName evidence="5">tRNA (cytidine(32)/uridine(32)-2'-O)-methyltransferase</fullName>
    </alternativeName>
    <alternativeName>
        <fullName evidence="5">tRNA Cm32/Um32 methyltransferase</fullName>
    </alternativeName>
</protein>
<keyword evidence="4 5" id="KW-0949">S-adenosyl-L-methionine</keyword>
<dbReference type="InterPro" id="IPR029028">
    <property type="entry name" value="Alpha/beta_knot_MTases"/>
</dbReference>
<evidence type="ECO:0000259" key="6">
    <source>
        <dbReference type="Pfam" id="PF00588"/>
    </source>
</evidence>
<accession>A0A4Q7DIW5</accession>
<dbReference type="OrthoDB" id="9806346at2"/>
<dbReference type="GO" id="GO:0003723">
    <property type="term" value="F:RNA binding"/>
    <property type="evidence" value="ECO:0007669"/>
    <property type="project" value="InterPro"/>
</dbReference>
<reference evidence="7 8" key="1">
    <citation type="submission" date="2018-10" db="EMBL/GenBank/DDBJ databases">
        <title>An updated phylogeny of the Alphaproteobacteria reveals that the parasitic Rickettsiales and Holosporales have independent origins.</title>
        <authorList>
            <person name="Munoz-Gomez S.A."/>
            <person name="Hess S."/>
            <person name="Burger G."/>
            <person name="Lang B.F."/>
            <person name="Susko E."/>
            <person name="Slamovits C.H."/>
            <person name="Roger A.J."/>
        </authorList>
    </citation>
    <scope>NUCLEOTIDE SEQUENCE [LARGE SCALE GENOMIC DNA]</scope>
    <source>
        <strain evidence="7">HOLO01</strain>
    </source>
</reference>
<dbReference type="AlphaFoldDB" id="A0A4Q7DIW5"/>
<dbReference type="PANTHER" id="PTHR42786">
    <property type="entry name" value="TRNA/RRNA METHYLTRANSFERASE"/>
    <property type="match status" value="1"/>
</dbReference>
<dbReference type="PIRSF" id="PIRSF004808">
    <property type="entry name" value="LasT"/>
    <property type="match status" value="1"/>
</dbReference>
<comment type="catalytic activity">
    <reaction evidence="5">
        <text>uridine(32) in tRNA + S-adenosyl-L-methionine = 2'-O-methyluridine(32) in tRNA + S-adenosyl-L-homocysteine + H(+)</text>
        <dbReference type="Rhea" id="RHEA:42936"/>
        <dbReference type="Rhea" id="RHEA-COMP:10107"/>
        <dbReference type="Rhea" id="RHEA-COMP:10290"/>
        <dbReference type="ChEBI" id="CHEBI:15378"/>
        <dbReference type="ChEBI" id="CHEBI:57856"/>
        <dbReference type="ChEBI" id="CHEBI:59789"/>
        <dbReference type="ChEBI" id="CHEBI:65315"/>
        <dbReference type="ChEBI" id="CHEBI:74478"/>
        <dbReference type="EC" id="2.1.1.200"/>
    </reaction>
</comment>
<dbReference type="GO" id="GO:0005829">
    <property type="term" value="C:cytosol"/>
    <property type="evidence" value="ECO:0007669"/>
    <property type="project" value="TreeGrafter"/>
</dbReference>